<evidence type="ECO:0000256" key="13">
    <source>
        <dbReference type="SAM" id="SignalP"/>
    </source>
</evidence>
<keyword evidence="7" id="KW-0443">Lipid metabolism</keyword>
<dbReference type="InterPro" id="IPR036291">
    <property type="entry name" value="NAD(P)-bd_dom_sf"/>
</dbReference>
<keyword evidence="5" id="KW-1133">Transmembrane helix</keyword>
<dbReference type="PANTHER" id="PTHR24322:SF736">
    <property type="entry name" value="RETINOL DEHYDROGENASE 10"/>
    <property type="match status" value="1"/>
</dbReference>
<evidence type="ECO:0000256" key="8">
    <source>
        <dbReference type="ARBA" id="ARBA00023136"/>
    </source>
</evidence>
<organism evidence="14 15">
    <name type="scientific">Byssothecium circinans</name>
    <dbReference type="NCBI Taxonomy" id="147558"/>
    <lineage>
        <taxon>Eukaryota</taxon>
        <taxon>Fungi</taxon>
        <taxon>Dikarya</taxon>
        <taxon>Ascomycota</taxon>
        <taxon>Pezizomycotina</taxon>
        <taxon>Dothideomycetes</taxon>
        <taxon>Pleosporomycetidae</taxon>
        <taxon>Pleosporales</taxon>
        <taxon>Massarineae</taxon>
        <taxon>Massarinaceae</taxon>
        <taxon>Byssothecium</taxon>
    </lineage>
</organism>
<evidence type="ECO:0000256" key="5">
    <source>
        <dbReference type="ARBA" id="ARBA00022989"/>
    </source>
</evidence>
<keyword evidence="15" id="KW-1185">Reference proteome</keyword>
<dbReference type="InterPro" id="IPR002347">
    <property type="entry name" value="SDR_fam"/>
</dbReference>
<dbReference type="PRINTS" id="PR00081">
    <property type="entry name" value="GDHRDH"/>
</dbReference>
<protein>
    <recommendedName>
        <fullName evidence="10">Short-chain dehydrogenase/reductase 3</fullName>
    </recommendedName>
    <alternativeName>
        <fullName evidence="11">Retinal short-chain dehydrogenase/reductase 1</fullName>
    </alternativeName>
</protein>
<evidence type="ECO:0000256" key="9">
    <source>
        <dbReference type="ARBA" id="ARBA00059620"/>
    </source>
</evidence>
<gene>
    <name evidence="14" type="ORF">CC80DRAFT_53001</name>
</gene>
<dbReference type="PANTHER" id="PTHR24322">
    <property type="entry name" value="PKSB"/>
    <property type="match status" value="1"/>
</dbReference>
<reference evidence="14" key="1">
    <citation type="journal article" date="2020" name="Stud. Mycol.">
        <title>101 Dothideomycetes genomes: a test case for predicting lifestyles and emergence of pathogens.</title>
        <authorList>
            <person name="Haridas S."/>
            <person name="Albert R."/>
            <person name="Binder M."/>
            <person name="Bloem J."/>
            <person name="Labutti K."/>
            <person name="Salamov A."/>
            <person name="Andreopoulos B."/>
            <person name="Baker S."/>
            <person name="Barry K."/>
            <person name="Bills G."/>
            <person name="Bluhm B."/>
            <person name="Cannon C."/>
            <person name="Castanera R."/>
            <person name="Culley D."/>
            <person name="Daum C."/>
            <person name="Ezra D."/>
            <person name="Gonzalez J."/>
            <person name="Henrissat B."/>
            <person name="Kuo A."/>
            <person name="Liang C."/>
            <person name="Lipzen A."/>
            <person name="Lutzoni F."/>
            <person name="Magnuson J."/>
            <person name="Mondo S."/>
            <person name="Nolan M."/>
            <person name="Ohm R."/>
            <person name="Pangilinan J."/>
            <person name="Park H.-J."/>
            <person name="Ramirez L."/>
            <person name="Alfaro M."/>
            <person name="Sun H."/>
            <person name="Tritt A."/>
            <person name="Yoshinaga Y."/>
            <person name="Zwiers L.-H."/>
            <person name="Turgeon B."/>
            <person name="Goodwin S."/>
            <person name="Spatafora J."/>
            <person name="Crous P."/>
            <person name="Grigoriev I."/>
        </authorList>
    </citation>
    <scope>NUCLEOTIDE SEQUENCE</scope>
    <source>
        <strain evidence="14">CBS 675.92</strain>
    </source>
</reference>
<dbReference type="OrthoDB" id="10253736at2759"/>
<evidence type="ECO:0000313" key="14">
    <source>
        <dbReference type="EMBL" id="KAF1956980.1"/>
    </source>
</evidence>
<feature type="signal peptide" evidence="13">
    <location>
        <begin position="1"/>
        <end position="18"/>
    </location>
</feature>
<comment type="function">
    <text evidence="9">Catalyzes the reduction of all-trans-retinal to all-trans-retinol in the presence of NADPH.</text>
</comment>
<evidence type="ECO:0000313" key="15">
    <source>
        <dbReference type="Proteomes" id="UP000800035"/>
    </source>
</evidence>
<evidence type="ECO:0000256" key="6">
    <source>
        <dbReference type="ARBA" id="ARBA00023002"/>
    </source>
</evidence>
<comment type="similarity">
    <text evidence="2 12">Belongs to the short-chain dehydrogenases/reductases (SDR) family.</text>
</comment>
<keyword evidence="6" id="KW-0560">Oxidoreductase</keyword>
<sequence length="341" mass="37033">MQAIRCLVVAAAYLAVLAAPSPAALPMLPLSDQHQATLYRVLHWLLALCLVREINSLLNAWAENKWLFKNHKSSWDWPNEIAVVTGGSGGIGAMIVKKLLSYGVKVAVFDIQPLSNLFTQEERASIKFYVCDVASPDAVHHAGEALRSDHGSPSILVNNAGIGRANTILETPPKHLQAVIGVNLLSQWYTIQEFLPDMIVKKKGHVLGIASMASFVTLAGQADYAATKAGVMALHEALTAELKHRYKCPEIKTSIVFPTWTKTRLTAPIEKGIRHSGATIHDPKDVAEKVVRQIIAAKSGQLLLGPSIVTAIRAMPTWVQEVLRDQLAQIVTGNTSTPVTL</sequence>
<dbReference type="PRINTS" id="PR00080">
    <property type="entry name" value="SDRFAMILY"/>
</dbReference>
<evidence type="ECO:0000256" key="2">
    <source>
        <dbReference type="ARBA" id="ARBA00006484"/>
    </source>
</evidence>
<accession>A0A6A5TY29</accession>
<keyword evidence="8" id="KW-0472">Membrane</keyword>
<dbReference type="FunFam" id="3.40.50.720:FF:000131">
    <property type="entry name" value="Short-chain dehydrogenase/reductase 3"/>
    <property type="match status" value="1"/>
</dbReference>
<evidence type="ECO:0000256" key="7">
    <source>
        <dbReference type="ARBA" id="ARBA00023098"/>
    </source>
</evidence>
<dbReference type="Proteomes" id="UP000800035">
    <property type="component" value="Unassembled WGS sequence"/>
</dbReference>
<dbReference type="AlphaFoldDB" id="A0A6A5TY29"/>
<dbReference type="SUPFAM" id="SSF51735">
    <property type="entry name" value="NAD(P)-binding Rossmann-fold domains"/>
    <property type="match status" value="1"/>
</dbReference>
<feature type="chain" id="PRO_5025493571" description="Short-chain dehydrogenase/reductase 3" evidence="13">
    <location>
        <begin position="19"/>
        <end position="341"/>
    </location>
</feature>
<keyword evidence="3" id="KW-0812">Transmembrane</keyword>
<keyword evidence="13" id="KW-0732">Signal</keyword>
<evidence type="ECO:0000256" key="12">
    <source>
        <dbReference type="RuleBase" id="RU000363"/>
    </source>
</evidence>
<evidence type="ECO:0000256" key="11">
    <source>
        <dbReference type="ARBA" id="ARBA00082544"/>
    </source>
</evidence>
<dbReference type="GO" id="GO:0016020">
    <property type="term" value="C:membrane"/>
    <property type="evidence" value="ECO:0007669"/>
    <property type="project" value="UniProtKB-SubCell"/>
</dbReference>
<dbReference type="GO" id="GO:0052650">
    <property type="term" value="F:all-trans-retinol dehydrogenase (NADP+) activity"/>
    <property type="evidence" value="ECO:0007669"/>
    <property type="project" value="UniProtKB-ARBA"/>
</dbReference>
<evidence type="ECO:0000256" key="4">
    <source>
        <dbReference type="ARBA" id="ARBA00022857"/>
    </source>
</evidence>
<name>A0A6A5TY29_9PLEO</name>
<evidence type="ECO:0000256" key="10">
    <source>
        <dbReference type="ARBA" id="ARBA00068717"/>
    </source>
</evidence>
<proteinExistence type="inferred from homology"/>
<dbReference type="EMBL" id="ML976990">
    <property type="protein sequence ID" value="KAF1956980.1"/>
    <property type="molecule type" value="Genomic_DNA"/>
</dbReference>
<comment type="subcellular location">
    <subcellularLocation>
        <location evidence="1">Membrane</location>
        <topology evidence="1">Multi-pass membrane protein</topology>
    </subcellularLocation>
</comment>
<dbReference type="Pfam" id="PF00106">
    <property type="entry name" value="adh_short"/>
    <property type="match status" value="1"/>
</dbReference>
<dbReference type="Gene3D" id="3.40.50.720">
    <property type="entry name" value="NAD(P)-binding Rossmann-like Domain"/>
    <property type="match status" value="1"/>
</dbReference>
<keyword evidence="4" id="KW-0521">NADP</keyword>
<evidence type="ECO:0000256" key="3">
    <source>
        <dbReference type="ARBA" id="ARBA00022692"/>
    </source>
</evidence>
<evidence type="ECO:0000256" key="1">
    <source>
        <dbReference type="ARBA" id="ARBA00004141"/>
    </source>
</evidence>